<feature type="domain" description="VOC" evidence="1">
    <location>
        <begin position="1"/>
        <end position="127"/>
    </location>
</feature>
<dbReference type="CDD" id="cd07262">
    <property type="entry name" value="VOC_like"/>
    <property type="match status" value="1"/>
</dbReference>
<dbReference type="EMBL" id="CP159578">
    <property type="protein sequence ID" value="XCJ78559.1"/>
    <property type="molecule type" value="Genomic_DNA"/>
</dbReference>
<dbReference type="RefSeq" id="WP_353979541.1">
    <property type="nucleotide sequence ID" value="NZ_CP159578.1"/>
</dbReference>
<protein>
    <submittedName>
        <fullName evidence="2">VOC family protein</fullName>
    </submittedName>
</protein>
<reference evidence="2" key="1">
    <citation type="submission" date="2024-06" db="EMBL/GenBank/DDBJ databases">
        <title>Complete genome of Salinicola endophyticus HNIBRBA4755.</title>
        <authorList>
            <person name="Shin S.Y."/>
            <person name="Kang H."/>
            <person name="Song J."/>
        </authorList>
    </citation>
    <scope>NUCLEOTIDE SEQUENCE</scope>
    <source>
        <strain evidence="2">HNIBRBA4755</strain>
    </source>
</reference>
<dbReference type="InterPro" id="IPR029068">
    <property type="entry name" value="Glyas_Bleomycin-R_OHBP_Dase"/>
</dbReference>
<name>A0AB74UAX6_9GAMM</name>
<evidence type="ECO:0000259" key="1">
    <source>
        <dbReference type="PROSITE" id="PS51819"/>
    </source>
</evidence>
<accession>A0AB74UAX6</accession>
<dbReference type="InterPro" id="IPR037523">
    <property type="entry name" value="VOC_core"/>
</dbReference>
<dbReference type="SUPFAM" id="SSF54593">
    <property type="entry name" value="Glyoxalase/Bleomycin resistance protein/Dihydroxybiphenyl dioxygenase"/>
    <property type="match status" value="1"/>
</dbReference>
<proteinExistence type="predicted"/>
<evidence type="ECO:0000313" key="2">
    <source>
        <dbReference type="EMBL" id="XCJ78559.1"/>
    </source>
</evidence>
<sequence>MFSHIMIGSNDIERAQRFYDEVLGVIGASAGKRYEHDGLQRVAYRHGGNVFVVTEPINGEPATVGNGDTLGFICSSQEQAQRFHDTSVALGATSVEDEPGVRQTPMGELFLAYVRDPDGHKLCAMYPLEPAA</sequence>
<dbReference type="PANTHER" id="PTHR35006:SF1">
    <property type="entry name" value="BLL2941 PROTEIN"/>
    <property type="match status" value="1"/>
</dbReference>
<dbReference type="InterPro" id="IPR004360">
    <property type="entry name" value="Glyas_Fos-R_dOase_dom"/>
</dbReference>
<dbReference type="PANTHER" id="PTHR35006">
    <property type="entry name" value="GLYOXALASE FAMILY PROTEIN (AFU_ORTHOLOGUE AFUA_5G14830)"/>
    <property type="match status" value="1"/>
</dbReference>
<dbReference type="PROSITE" id="PS51819">
    <property type="entry name" value="VOC"/>
    <property type="match status" value="1"/>
</dbReference>
<gene>
    <name evidence="2" type="ORF">ABV408_14105</name>
</gene>
<organism evidence="2">
    <name type="scientific">Salinicola endophyticus</name>
    <dbReference type="NCBI Taxonomy" id="1949083"/>
    <lineage>
        <taxon>Bacteria</taxon>
        <taxon>Pseudomonadati</taxon>
        <taxon>Pseudomonadota</taxon>
        <taxon>Gammaproteobacteria</taxon>
        <taxon>Oceanospirillales</taxon>
        <taxon>Halomonadaceae</taxon>
        <taxon>Salinicola</taxon>
    </lineage>
</organism>
<dbReference type="Gene3D" id="3.10.180.10">
    <property type="entry name" value="2,3-Dihydroxybiphenyl 1,2-Dioxygenase, domain 1"/>
    <property type="match status" value="1"/>
</dbReference>
<dbReference type="AlphaFoldDB" id="A0AB74UAX6"/>
<dbReference type="Pfam" id="PF00903">
    <property type="entry name" value="Glyoxalase"/>
    <property type="match status" value="1"/>
</dbReference>